<proteinExistence type="inferred from homology"/>
<gene>
    <name evidence="9" type="ORF">WMO24_05630</name>
</gene>
<comment type="pathway">
    <text evidence="1 7">Cofactor biosynthesis; tetrahydrofolate biosynthesis; 5,6,7,8-tetrahydrofolate from 7,8-dihydrofolate: step 1/1.</text>
</comment>
<evidence type="ECO:0000256" key="6">
    <source>
        <dbReference type="ARBA" id="ARBA00023002"/>
    </source>
</evidence>
<comment type="function">
    <text evidence="7">Key enzyme in folate metabolism. Catalyzes an essential reaction for de novo glycine and purine synthesis, and for DNA precursor synthesis.</text>
</comment>
<reference evidence="9 10" key="1">
    <citation type="submission" date="2024-03" db="EMBL/GenBank/DDBJ databases">
        <title>Human intestinal bacterial collection.</title>
        <authorList>
            <person name="Pauvert C."/>
            <person name="Hitch T.C.A."/>
            <person name="Clavel T."/>
        </authorList>
    </citation>
    <scope>NUCLEOTIDE SEQUENCE [LARGE SCALE GENOMIC DNA]</scope>
    <source>
        <strain evidence="9 10">CLA-JM-H11</strain>
    </source>
</reference>
<dbReference type="CDD" id="cd00209">
    <property type="entry name" value="DHFR"/>
    <property type="match status" value="1"/>
</dbReference>
<dbReference type="PANTHER" id="PTHR48069">
    <property type="entry name" value="DIHYDROFOLATE REDUCTASE"/>
    <property type="match status" value="1"/>
</dbReference>
<organism evidence="9 10">
    <name type="scientific">Ruthenibacterium intestinale</name>
    <dbReference type="NCBI Taxonomy" id="3133163"/>
    <lineage>
        <taxon>Bacteria</taxon>
        <taxon>Bacillati</taxon>
        <taxon>Bacillota</taxon>
        <taxon>Clostridia</taxon>
        <taxon>Eubacteriales</taxon>
        <taxon>Oscillospiraceae</taxon>
        <taxon>Ruthenibacterium</taxon>
    </lineage>
</organism>
<evidence type="ECO:0000256" key="3">
    <source>
        <dbReference type="ARBA" id="ARBA00012856"/>
    </source>
</evidence>
<dbReference type="EC" id="1.5.1.3" evidence="3 7"/>
<dbReference type="InterPro" id="IPR001796">
    <property type="entry name" value="DHFR_dom"/>
</dbReference>
<dbReference type="EMBL" id="JBBMFA010000074">
    <property type="protein sequence ID" value="MEQ2519914.1"/>
    <property type="molecule type" value="Genomic_DNA"/>
</dbReference>
<evidence type="ECO:0000259" key="8">
    <source>
        <dbReference type="PROSITE" id="PS51330"/>
    </source>
</evidence>
<dbReference type="SUPFAM" id="SSF53597">
    <property type="entry name" value="Dihydrofolate reductase-like"/>
    <property type="match status" value="1"/>
</dbReference>
<evidence type="ECO:0000256" key="2">
    <source>
        <dbReference type="ARBA" id="ARBA00009539"/>
    </source>
</evidence>
<dbReference type="PIRSF" id="PIRSF000194">
    <property type="entry name" value="DHFR"/>
    <property type="match status" value="1"/>
</dbReference>
<dbReference type="RefSeq" id="WP_349215345.1">
    <property type="nucleotide sequence ID" value="NZ_JBBMFA010000074.1"/>
</dbReference>
<dbReference type="PRINTS" id="PR00070">
    <property type="entry name" value="DHFR"/>
</dbReference>
<sequence>MELIVAVSKNWGIGKNGDLLFSIPEDMKFFRTSTQGKTVVMGRKTLASLPGGRPLKNRRNIVLTRDADLQVEGALVCHTPDEVRAAVADVPGDQVMVMGGAQIYRLLLDDCDKAYVTRVDAEAEADSFFPDLDRREDWVLDSQSEEKEHEGLRYRFCTYVRK</sequence>
<keyword evidence="10" id="KW-1185">Reference proteome</keyword>
<evidence type="ECO:0000313" key="10">
    <source>
        <dbReference type="Proteomes" id="UP001477672"/>
    </source>
</evidence>
<dbReference type="Proteomes" id="UP001477672">
    <property type="component" value="Unassembled WGS sequence"/>
</dbReference>
<protein>
    <recommendedName>
        <fullName evidence="3 7">Dihydrofolate reductase</fullName>
        <ecNumber evidence="3 7">1.5.1.3</ecNumber>
    </recommendedName>
</protein>
<comment type="catalytic activity">
    <reaction evidence="7">
        <text>(6S)-5,6,7,8-tetrahydrofolate + NADP(+) = 7,8-dihydrofolate + NADPH + H(+)</text>
        <dbReference type="Rhea" id="RHEA:15009"/>
        <dbReference type="ChEBI" id="CHEBI:15378"/>
        <dbReference type="ChEBI" id="CHEBI:57451"/>
        <dbReference type="ChEBI" id="CHEBI:57453"/>
        <dbReference type="ChEBI" id="CHEBI:57783"/>
        <dbReference type="ChEBI" id="CHEBI:58349"/>
        <dbReference type="EC" id="1.5.1.3"/>
    </reaction>
</comment>
<evidence type="ECO:0000256" key="4">
    <source>
        <dbReference type="ARBA" id="ARBA00022563"/>
    </source>
</evidence>
<dbReference type="Gene3D" id="3.40.430.10">
    <property type="entry name" value="Dihydrofolate Reductase, subunit A"/>
    <property type="match status" value="1"/>
</dbReference>
<dbReference type="GO" id="GO:0004146">
    <property type="term" value="F:dihydrofolate reductase activity"/>
    <property type="evidence" value="ECO:0007669"/>
    <property type="project" value="UniProtKB-EC"/>
</dbReference>
<dbReference type="PANTHER" id="PTHR48069:SF3">
    <property type="entry name" value="DIHYDROFOLATE REDUCTASE"/>
    <property type="match status" value="1"/>
</dbReference>
<accession>A0ABV1GDR7</accession>
<evidence type="ECO:0000256" key="1">
    <source>
        <dbReference type="ARBA" id="ARBA00004903"/>
    </source>
</evidence>
<evidence type="ECO:0000256" key="5">
    <source>
        <dbReference type="ARBA" id="ARBA00022857"/>
    </source>
</evidence>
<keyword evidence="6 7" id="KW-0560">Oxidoreductase</keyword>
<feature type="domain" description="DHFR" evidence="8">
    <location>
        <begin position="1"/>
        <end position="161"/>
    </location>
</feature>
<comment type="caution">
    <text evidence="9">The sequence shown here is derived from an EMBL/GenBank/DDBJ whole genome shotgun (WGS) entry which is preliminary data.</text>
</comment>
<keyword evidence="5 7" id="KW-0521">NADP</keyword>
<comment type="similarity">
    <text evidence="2 7">Belongs to the dihydrofolate reductase family.</text>
</comment>
<keyword evidence="4 7" id="KW-0554">One-carbon metabolism</keyword>
<dbReference type="Pfam" id="PF00186">
    <property type="entry name" value="DHFR_1"/>
    <property type="match status" value="1"/>
</dbReference>
<dbReference type="PROSITE" id="PS51330">
    <property type="entry name" value="DHFR_2"/>
    <property type="match status" value="1"/>
</dbReference>
<dbReference type="InterPro" id="IPR024072">
    <property type="entry name" value="DHFR-like_dom_sf"/>
</dbReference>
<evidence type="ECO:0000313" key="9">
    <source>
        <dbReference type="EMBL" id="MEQ2519914.1"/>
    </source>
</evidence>
<name>A0ABV1GDR7_9FIRM</name>
<evidence type="ECO:0000256" key="7">
    <source>
        <dbReference type="PIRNR" id="PIRNR000194"/>
    </source>
</evidence>
<dbReference type="InterPro" id="IPR012259">
    <property type="entry name" value="DHFR"/>
</dbReference>